<keyword evidence="2" id="KW-1185">Reference proteome</keyword>
<organism evidence="1 2">
    <name type="scientific">Amycolatopsis alba DSM 44262</name>
    <dbReference type="NCBI Taxonomy" id="1125972"/>
    <lineage>
        <taxon>Bacteria</taxon>
        <taxon>Bacillati</taxon>
        <taxon>Actinomycetota</taxon>
        <taxon>Actinomycetes</taxon>
        <taxon>Pseudonocardiales</taxon>
        <taxon>Pseudonocardiaceae</taxon>
        <taxon>Amycolatopsis</taxon>
    </lineage>
</organism>
<dbReference type="EMBL" id="NMQU01000138">
    <property type="protein sequence ID" value="OXM43874.1"/>
    <property type="molecule type" value="Genomic_DNA"/>
</dbReference>
<evidence type="ECO:0000313" key="2">
    <source>
        <dbReference type="Proteomes" id="UP000215563"/>
    </source>
</evidence>
<gene>
    <name evidence="1" type="ORF">CFP75_36790</name>
</gene>
<dbReference type="RefSeq" id="WP_020637800.1">
    <property type="nucleotide sequence ID" value="NZ_KB913032.1"/>
</dbReference>
<comment type="caution">
    <text evidence="1">The sequence shown here is derived from an EMBL/GenBank/DDBJ whole genome shotgun (WGS) entry which is preliminary data.</text>
</comment>
<dbReference type="AlphaFoldDB" id="A0A229RBR7"/>
<dbReference type="OrthoDB" id="5194171at2"/>
<proteinExistence type="predicted"/>
<dbReference type="Proteomes" id="UP000215563">
    <property type="component" value="Unassembled WGS sequence"/>
</dbReference>
<evidence type="ECO:0000313" key="1">
    <source>
        <dbReference type="EMBL" id="OXM43874.1"/>
    </source>
</evidence>
<protein>
    <submittedName>
        <fullName evidence="1">Uncharacterized protein</fullName>
    </submittedName>
</protein>
<accession>A0A229RBR7</accession>
<reference evidence="1 2" key="1">
    <citation type="submission" date="2017-07" db="EMBL/GenBank/DDBJ databases">
        <title>Amycolatopsis alba DSM 44262 Genome sequencing and assembly.</title>
        <authorList>
            <person name="Kaur N."/>
            <person name="Mayilraj S."/>
        </authorList>
    </citation>
    <scope>NUCLEOTIDE SEQUENCE [LARGE SCALE GENOMIC DNA]</scope>
    <source>
        <strain evidence="1 2">DSM 44262</strain>
    </source>
</reference>
<sequence length="69" mass="7334">MTIATTPSGQPIVCDGCGAPVEVVTAAMRHPVPREIVIRCLVLPAVMRLLGEPLVARLTAESRGQRGDR</sequence>
<name>A0A229RBR7_AMYAL</name>